<evidence type="ECO:0000256" key="8">
    <source>
        <dbReference type="SAM" id="Phobius"/>
    </source>
</evidence>
<evidence type="ECO:0000256" key="6">
    <source>
        <dbReference type="ARBA" id="ARBA00022989"/>
    </source>
</evidence>
<dbReference type="PANTHER" id="PTHR22911:SF137">
    <property type="entry name" value="SOLUTE CARRIER FAMILY 35 MEMBER G2-RELATED"/>
    <property type="match status" value="1"/>
</dbReference>
<evidence type="ECO:0000259" key="9">
    <source>
        <dbReference type="Pfam" id="PF00892"/>
    </source>
</evidence>
<dbReference type="GO" id="GO:0005886">
    <property type="term" value="C:plasma membrane"/>
    <property type="evidence" value="ECO:0007669"/>
    <property type="project" value="UniProtKB-SubCell"/>
</dbReference>
<dbReference type="SUPFAM" id="SSF103481">
    <property type="entry name" value="Multidrug resistance efflux transporter EmrE"/>
    <property type="match status" value="2"/>
</dbReference>
<feature type="transmembrane region" description="Helical" evidence="8">
    <location>
        <begin position="182"/>
        <end position="201"/>
    </location>
</feature>
<sequence length="300" mass="32305">MEHDQPVPRKSGLPFALGAHLIWGLLPLYLVLFKTVPPFEFVGWRILFTLPVCALFVAVAGQSKELWAALTNRRVLMLLTLSALLIATNWLTYIVAIQQGHVFAASLGYYINPLANVLAGTLFLGERLSHRQWGGVALAAAGVSLLAWDALDMLGISLALAVSFCGYGLVRKLTPVGSLPGLTVETIVLLPLAVGLIGWAATTPQGISFGHEWSLSALLACAGLVTAVPLILFAVAAQRMDYSVLGMVQYIDPTMVFVQAFFLSSEPLGTTQVVCFILIWCAIALFVWDLLAKRKAARAA</sequence>
<feature type="transmembrane region" description="Helical" evidence="8">
    <location>
        <begin position="269"/>
        <end position="291"/>
    </location>
</feature>
<evidence type="ECO:0000256" key="5">
    <source>
        <dbReference type="ARBA" id="ARBA00022692"/>
    </source>
</evidence>
<keyword evidence="3" id="KW-0813">Transport</keyword>
<dbReference type="AlphaFoldDB" id="A0A918RH63"/>
<dbReference type="InterPro" id="IPR004626">
    <property type="entry name" value="RarD"/>
</dbReference>
<reference evidence="10" key="2">
    <citation type="submission" date="2020-09" db="EMBL/GenBank/DDBJ databases">
        <authorList>
            <person name="Sun Q."/>
            <person name="Kim S."/>
        </authorList>
    </citation>
    <scope>NUCLEOTIDE SEQUENCE</scope>
    <source>
        <strain evidence="10">KCTC 32422</strain>
    </source>
</reference>
<keyword evidence="5 8" id="KW-0812">Transmembrane</keyword>
<accession>A0A918RH63</accession>
<dbReference type="InterPro" id="IPR000620">
    <property type="entry name" value="EamA_dom"/>
</dbReference>
<feature type="transmembrane region" description="Helical" evidence="8">
    <location>
        <begin position="75"/>
        <end position="96"/>
    </location>
</feature>
<feature type="transmembrane region" description="Helical" evidence="8">
    <location>
        <begin position="213"/>
        <end position="235"/>
    </location>
</feature>
<feature type="transmembrane region" description="Helical" evidence="8">
    <location>
        <begin position="132"/>
        <end position="148"/>
    </location>
</feature>
<dbReference type="EMBL" id="BMZD01000004">
    <property type="protein sequence ID" value="GGZ99012.1"/>
    <property type="molecule type" value="Genomic_DNA"/>
</dbReference>
<feature type="transmembrane region" description="Helical" evidence="8">
    <location>
        <begin position="102"/>
        <end position="125"/>
    </location>
</feature>
<evidence type="ECO:0000256" key="2">
    <source>
        <dbReference type="ARBA" id="ARBA00007362"/>
    </source>
</evidence>
<reference evidence="10" key="1">
    <citation type="journal article" date="2014" name="Int. J. Syst. Evol. Microbiol.">
        <title>Complete genome sequence of Corynebacterium casei LMG S-19264T (=DSM 44701T), isolated from a smear-ripened cheese.</title>
        <authorList>
            <consortium name="US DOE Joint Genome Institute (JGI-PGF)"/>
            <person name="Walter F."/>
            <person name="Albersmeier A."/>
            <person name="Kalinowski J."/>
            <person name="Ruckert C."/>
        </authorList>
    </citation>
    <scope>NUCLEOTIDE SEQUENCE</scope>
    <source>
        <strain evidence="10">KCTC 32422</strain>
    </source>
</reference>
<evidence type="ECO:0000313" key="11">
    <source>
        <dbReference type="Proteomes" id="UP000634139"/>
    </source>
</evidence>
<protein>
    <submittedName>
        <fullName evidence="10">Chloramphenicol resistance permease RarD</fullName>
    </submittedName>
</protein>
<dbReference type="PANTHER" id="PTHR22911">
    <property type="entry name" value="ACYL-MALONYL CONDENSING ENZYME-RELATED"/>
    <property type="match status" value="1"/>
</dbReference>
<dbReference type="RefSeq" id="WP_189540902.1">
    <property type="nucleotide sequence ID" value="NZ_BMZD01000004.1"/>
</dbReference>
<dbReference type="InterPro" id="IPR037185">
    <property type="entry name" value="EmrE-like"/>
</dbReference>
<dbReference type="Gene3D" id="1.10.3730.20">
    <property type="match status" value="1"/>
</dbReference>
<gene>
    <name evidence="10" type="primary">rarD</name>
    <name evidence="10" type="ORF">GCM10011617_19270</name>
</gene>
<proteinExistence type="inferred from homology"/>
<keyword evidence="4" id="KW-1003">Cell membrane</keyword>
<evidence type="ECO:0000313" key="10">
    <source>
        <dbReference type="EMBL" id="GGZ99012.1"/>
    </source>
</evidence>
<evidence type="ECO:0000256" key="3">
    <source>
        <dbReference type="ARBA" id="ARBA00022448"/>
    </source>
</evidence>
<feature type="transmembrane region" description="Helical" evidence="8">
    <location>
        <begin position="44"/>
        <end position="63"/>
    </location>
</feature>
<keyword evidence="11" id="KW-1185">Reference proteome</keyword>
<evidence type="ECO:0000256" key="7">
    <source>
        <dbReference type="ARBA" id="ARBA00023136"/>
    </source>
</evidence>
<organism evidence="10 11">
    <name type="scientific">Novosphingobium arvoryzae</name>
    <dbReference type="NCBI Taxonomy" id="1256514"/>
    <lineage>
        <taxon>Bacteria</taxon>
        <taxon>Pseudomonadati</taxon>
        <taxon>Pseudomonadota</taxon>
        <taxon>Alphaproteobacteria</taxon>
        <taxon>Sphingomonadales</taxon>
        <taxon>Sphingomonadaceae</taxon>
        <taxon>Novosphingobium</taxon>
    </lineage>
</organism>
<dbReference type="NCBIfam" id="TIGR00688">
    <property type="entry name" value="rarD"/>
    <property type="match status" value="1"/>
</dbReference>
<keyword evidence="6 8" id="KW-1133">Transmembrane helix</keyword>
<comment type="subcellular location">
    <subcellularLocation>
        <location evidence="1">Cell membrane</location>
        <topology evidence="1">Multi-pass membrane protein</topology>
    </subcellularLocation>
</comment>
<evidence type="ECO:0000256" key="1">
    <source>
        <dbReference type="ARBA" id="ARBA00004651"/>
    </source>
</evidence>
<name>A0A918RH63_9SPHN</name>
<feature type="domain" description="EamA" evidence="9">
    <location>
        <begin position="11"/>
        <end position="147"/>
    </location>
</feature>
<feature type="transmembrane region" description="Helical" evidence="8">
    <location>
        <begin position="154"/>
        <end position="170"/>
    </location>
</feature>
<feature type="transmembrane region" description="Helical" evidence="8">
    <location>
        <begin position="12"/>
        <end position="32"/>
    </location>
</feature>
<feature type="transmembrane region" description="Helical" evidence="8">
    <location>
        <begin position="242"/>
        <end position="263"/>
    </location>
</feature>
<comment type="similarity">
    <text evidence="2">Belongs to the EamA transporter family.</text>
</comment>
<dbReference type="Pfam" id="PF00892">
    <property type="entry name" value="EamA"/>
    <property type="match status" value="1"/>
</dbReference>
<evidence type="ECO:0000256" key="4">
    <source>
        <dbReference type="ARBA" id="ARBA00022475"/>
    </source>
</evidence>
<comment type="caution">
    <text evidence="10">The sequence shown here is derived from an EMBL/GenBank/DDBJ whole genome shotgun (WGS) entry which is preliminary data.</text>
</comment>
<keyword evidence="7 8" id="KW-0472">Membrane</keyword>
<dbReference type="Proteomes" id="UP000634139">
    <property type="component" value="Unassembled WGS sequence"/>
</dbReference>